<feature type="chain" id="PRO_5045278365" evidence="1">
    <location>
        <begin position="20"/>
        <end position="78"/>
    </location>
</feature>
<evidence type="ECO:0000313" key="3">
    <source>
        <dbReference type="RefSeq" id="XP_070855656.1"/>
    </source>
</evidence>
<protein>
    <submittedName>
        <fullName evidence="3">Uncharacterized protein Sfp23F</fullName>
    </submittedName>
</protein>
<keyword evidence="1" id="KW-0732">Signal</keyword>
<feature type="signal peptide" evidence="1">
    <location>
        <begin position="1"/>
        <end position="19"/>
    </location>
</feature>
<dbReference type="RefSeq" id="XP_070855656.1">
    <property type="nucleotide sequence ID" value="XM_070999555.1"/>
</dbReference>
<reference evidence="2" key="1">
    <citation type="submission" date="2025-05" db="UniProtKB">
        <authorList>
            <consortium name="RefSeq"/>
        </authorList>
    </citation>
    <scope>NUCLEOTIDE SEQUENCE [LARGE SCALE GENOMIC DNA]</scope>
</reference>
<gene>
    <name evidence="3" type="primary">Sfp23F</name>
</gene>
<evidence type="ECO:0000313" key="2">
    <source>
        <dbReference type="Proteomes" id="UP001652628"/>
    </source>
</evidence>
<dbReference type="InterPro" id="IPR036880">
    <property type="entry name" value="Kunitz_BPTI_sf"/>
</dbReference>
<dbReference type="GeneID" id="139355187"/>
<dbReference type="SUPFAM" id="SSF57362">
    <property type="entry name" value="BPTI-like"/>
    <property type="match status" value="1"/>
</dbReference>
<accession>A0ABM4U093</accession>
<reference evidence="3" key="2">
    <citation type="submission" date="2025-08" db="UniProtKB">
        <authorList>
            <consortium name="RefSeq"/>
        </authorList>
    </citation>
    <scope>IDENTIFICATION</scope>
</reference>
<proteinExistence type="predicted"/>
<evidence type="ECO:0000256" key="1">
    <source>
        <dbReference type="SAM" id="SignalP"/>
    </source>
</evidence>
<name>A0ABM4U093_DROSZ</name>
<dbReference type="Proteomes" id="UP001652628">
    <property type="component" value="Chromosome 2L"/>
</dbReference>
<organism evidence="2 3">
    <name type="scientific">Drosophila suzukii</name>
    <name type="common">Spotted-wing drosophila fruit fly</name>
    <dbReference type="NCBI Taxonomy" id="28584"/>
    <lineage>
        <taxon>Eukaryota</taxon>
        <taxon>Metazoa</taxon>
        <taxon>Ecdysozoa</taxon>
        <taxon>Arthropoda</taxon>
        <taxon>Hexapoda</taxon>
        <taxon>Insecta</taxon>
        <taxon>Pterygota</taxon>
        <taxon>Neoptera</taxon>
        <taxon>Endopterygota</taxon>
        <taxon>Diptera</taxon>
        <taxon>Brachycera</taxon>
        <taxon>Muscomorpha</taxon>
        <taxon>Ephydroidea</taxon>
        <taxon>Drosophilidae</taxon>
        <taxon>Drosophila</taxon>
        <taxon>Sophophora</taxon>
    </lineage>
</organism>
<keyword evidence="2" id="KW-1185">Reference proteome</keyword>
<sequence length="78" mass="8992">MFIFFKIYLISYILCCVSALKDPYCADQLVGFGTCNTLITRIGYKRWENECTSMNFIACEVLGTSYDSIKECEDKCKE</sequence>